<keyword evidence="3" id="KW-0342">GTP-binding</keyword>
<organism evidence="5 6">
    <name type="scientific">Knipowitschia caucasica</name>
    <name type="common">Caucasian dwarf goby</name>
    <name type="synonym">Pomatoschistus caucasicus</name>
    <dbReference type="NCBI Taxonomy" id="637954"/>
    <lineage>
        <taxon>Eukaryota</taxon>
        <taxon>Metazoa</taxon>
        <taxon>Chordata</taxon>
        <taxon>Craniata</taxon>
        <taxon>Vertebrata</taxon>
        <taxon>Euteleostomi</taxon>
        <taxon>Actinopterygii</taxon>
        <taxon>Neopterygii</taxon>
        <taxon>Teleostei</taxon>
        <taxon>Neoteleostei</taxon>
        <taxon>Acanthomorphata</taxon>
        <taxon>Gobiaria</taxon>
        <taxon>Gobiiformes</taxon>
        <taxon>Gobioidei</taxon>
        <taxon>Gobiidae</taxon>
        <taxon>Gobiinae</taxon>
        <taxon>Knipowitschia</taxon>
    </lineage>
</organism>
<gene>
    <name evidence="5" type="ORF">KC01_LOCUS28656</name>
</gene>
<dbReference type="PANTHER" id="PTHR10903">
    <property type="entry name" value="GTPASE, IMAP FAMILY MEMBER-RELATED"/>
    <property type="match status" value="1"/>
</dbReference>
<dbReference type="AlphaFoldDB" id="A0AAV2LIY6"/>
<dbReference type="InterPro" id="IPR027417">
    <property type="entry name" value="P-loop_NTPase"/>
</dbReference>
<proteinExistence type="inferred from homology"/>
<dbReference type="EMBL" id="OZ035825">
    <property type="protein sequence ID" value="CAL1600566.1"/>
    <property type="molecule type" value="Genomic_DNA"/>
</dbReference>
<keyword evidence="6" id="KW-1185">Reference proteome</keyword>
<name>A0AAV2LIY6_KNICA</name>
<evidence type="ECO:0000256" key="3">
    <source>
        <dbReference type="ARBA" id="ARBA00023134"/>
    </source>
</evidence>
<accession>A0AAV2LIY6</accession>
<evidence type="ECO:0000259" key="4">
    <source>
        <dbReference type="Pfam" id="PF04548"/>
    </source>
</evidence>
<evidence type="ECO:0000256" key="2">
    <source>
        <dbReference type="ARBA" id="ARBA00022741"/>
    </source>
</evidence>
<dbReference type="SUPFAM" id="SSF52540">
    <property type="entry name" value="P-loop containing nucleoside triphosphate hydrolases"/>
    <property type="match status" value="1"/>
</dbReference>
<protein>
    <recommendedName>
        <fullName evidence="4">AIG1-type G domain-containing protein</fullName>
    </recommendedName>
</protein>
<keyword evidence="2" id="KW-0547">Nucleotide-binding</keyword>
<feature type="domain" description="AIG1-type G" evidence="4">
    <location>
        <begin position="44"/>
        <end position="134"/>
    </location>
</feature>
<sequence length="172" mass="19152">MGEPESLRVLLLGKQGCGKSSLANLLLGESVFSGASGRAQRCEWLSALLQCAPGPHAVLLVMSVQRYTCQEEAVVRRVRTLCGDQVFGFLTVVFTHGDQLPEDMHMVQFVEQSAGLTELVQACGGRCHVVDNKYWNREPPEDSYRSNAFQVQKKKRPGVWGENPVFFHSVRE</sequence>
<dbReference type="PANTHER" id="PTHR10903:SF62">
    <property type="entry name" value="GTPASE IMAP FAMILY MEMBER 4-LIKE-RELATED"/>
    <property type="match status" value="1"/>
</dbReference>
<evidence type="ECO:0000313" key="5">
    <source>
        <dbReference type="EMBL" id="CAL1600566.1"/>
    </source>
</evidence>
<dbReference type="InterPro" id="IPR045058">
    <property type="entry name" value="GIMA/IAN/Toc"/>
</dbReference>
<dbReference type="Proteomes" id="UP001497482">
    <property type="component" value="Chromosome 3"/>
</dbReference>
<dbReference type="InterPro" id="IPR006703">
    <property type="entry name" value="G_AIG1"/>
</dbReference>
<dbReference type="Pfam" id="PF04548">
    <property type="entry name" value="AIG1"/>
    <property type="match status" value="1"/>
</dbReference>
<reference evidence="5 6" key="1">
    <citation type="submission" date="2024-04" db="EMBL/GenBank/DDBJ databases">
        <authorList>
            <person name="Waldvogel A.-M."/>
            <person name="Schoenle A."/>
        </authorList>
    </citation>
    <scope>NUCLEOTIDE SEQUENCE [LARGE SCALE GENOMIC DNA]</scope>
</reference>
<evidence type="ECO:0000256" key="1">
    <source>
        <dbReference type="ARBA" id="ARBA00008535"/>
    </source>
</evidence>
<comment type="similarity">
    <text evidence="1">Belongs to the TRAFAC class TrmE-Era-EngA-EngB-Septin-like GTPase superfamily. AIG1/Toc34/Toc159-like paraseptin GTPase family. IAN subfamily.</text>
</comment>
<dbReference type="Gene3D" id="3.40.50.300">
    <property type="entry name" value="P-loop containing nucleotide triphosphate hydrolases"/>
    <property type="match status" value="2"/>
</dbReference>
<evidence type="ECO:0000313" key="6">
    <source>
        <dbReference type="Proteomes" id="UP001497482"/>
    </source>
</evidence>
<dbReference type="GO" id="GO:0005525">
    <property type="term" value="F:GTP binding"/>
    <property type="evidence" value="ECO:0007669"/>
    <property type="project" value="UniProtKB-KW"/>
</dbReference>